<dbReference type="EMBL" id="JGCY01000218">
    <property type="protein sequence ID" value="EXY76154.1"/>
    <property type="molecule type" value="Genomic_DNA"/>
</dbReference>
<organism evidence="9 10">
    <name type="scientific">Bacteroides fragilis str. 3988T(B)14</name>
    <dbReference type="NCBI Taxonomy" id="1339315"/>
    <lineage>
        <taxon>Bacteria</taxon>
        <taxon>Pseudomonadati</taxon>
        <taxon>Bacteroidota</taxon>
        <taxon>Bacteroidia</taxon>
        <taxon>Bacteroidales</taxon>
        <taxon>Bacteroidaceae</taxon>
        <taxon>Bacteroides</taxon>
    </lineage>
</organism>
<evidence type="ECO:0000256" key="5">
    <source>
        <dbReference type="PIRSR" id="PIRSR600917-52"/>
    </source>
</evidence>
<dbReference type="PATRIC" id="fig|1339315.3.peg.847"/>
<evidence type="ECO:0000256" key="3">
    <source>
        <dbReference type="ARBA" id="ARBA00022801"/>
    </source>
</evidence>
<feature type="chain" id="PRO_5001476143" evidence="7">
    <location>
        <begin position="26"/>
        <end position="526"/>
    </location>
</feature>
<evidence type="ECO:0000256" key="7">
    <source>
        <dbReference type="SAM" id="SignalP"/>
    </source>
</evidence>
<gene>
    <name evidence="9" type="ORF">M124_0030</name>
</gene>
<dbReference type="GeneID" id="60367774"/>
<dbReference type="Pfam" id="PF00884">
    <property type="entry name" value="Sulfatase"/>
    <property type="match status" value="1"/>
</dbReference>
<name>A0A015SVH7_BACFG</name>
<dbReference type="GO" id="GO:0046872">
    <property type="term" value="F:metal ion binding"/>
    <property type="evidence" value="ECO:0007669"/>
    <property type="project" value="UniProtKB-KW"/>
</dbReference>
<proteinExistence type="inferred from homology"/>
<dbReference type="Gene3D" id="3.40.720.10">
    <property type="entry name" value="Alkaline Phosphatase, subunit A"/>
    <property type="match status" value="1"/>
</dbReference>
<dbReference type="PROSITE" id="PS00149">
    <property type="entry name" value="SULFATASE_2"/>
    <property type="match status" value="1"/>
</dbReference>
<feature type="region of interest" description="Disordered" evidence="6">
    <location>
        <begin position="26"/>
        <end position="47"/>
    </location>
</feature>
<evidence type="ECO:0000256" key="4">
    <source>
        <dbReference type="ARBA" id="ARBA00022837"/>
    </source>
</evidence>
<keyword evidence="2" id="KW-0479">Metal-binding</keyword>
<keyword evidence="4" id="KW-0106">Calcium</keyword>
<dbReference type="InterPro" id="IPR017850">
    <property type="entry name" value="Alkaline_phosphatase_core_sf"/>
</dbReference>
<evidence type="ECO:0000256" key="6">
    <source>
        <dbReference type="SAM" id="MobiDB-lite"/>
    </source>
</evidence>
<evidence type="ECO:0000259" key="8">
    <source>
        <dbReference type="Pfam" id="PF00884"/>
    </source>
</evidence>
<keyword evidence="7" id="KW-0732">Signal</keyword>
<accession>A0A015SVH7</accession>
<evidence type="ECO:0000256" key="1">
    <source>
        <dbReference type="ARBA" id="ARBA00008779"/>
    </source>
</evidence>
<comment type="PTM">
    <text evidence="5">The conversion to 3-oxoalanine (also known as C-formylglycine, FGly), of a serine or cysteine residue in prokaryotes and of a cysteine residue in eukaryotes, is critical for catalytic activity.</text>
</comment>
<keyword evidence="3" id="KW-0378">Hydrolase</keyword>
<dbReference type="InterPro" id="IPR050738">
    <property type="entry name" value="Sulfatase"/>
</dbReference>
<protein>
    <submittedName>
        <fullName evidence="9">Type I phosphodiesterase / nucleotide pyrophosphatase family protein</fullName>
    </submittedName>
</protein>
<dbReference type="RefSeq" id="WP_005802003.1">
    <property type="nucleotide sequence ID" value="NZ_JGCY01000218.1"/>
</dbReference>
<dbReference type="InterPro" id="IPR000917">
    <property type="entry name" value="Sulfatase_N"/>
</dbReference>
<dbReference type="PANTHER" id="PTHR42693">
    <property type="entry name" value="ARYLSULFATASE FAMILY MEMBER"/>
    <property type="match status" value="1"/>
</dbReference>
<evidence type="ECO:0000256" key="2">
    <source>
        <dbReference type="ARBA" id="ARBA00022723"/>
    </source>
</evidence>
<dbReference type="AlphaFoldDB" id="A0A015SVH7"/>
<reference evidence="9 10" key="1">
    <citation type="submission" date="2014-02" db="EMBL/GenBank/DDBJ databases">
        <authorList>
            <person name="Sears C."/>
            <person name="Carroll K."/>
            <person name="Sack B.R."/>
            <person name="Qadri F."/>
            <person name="Myers L.L."/>
            <person name="Chung G.-T."/>
            <person name="Escheverria P."/>
            <person name="Fraser C.M."/>
            <person name="Sadzewicz L."/>
            <person name="Shefchek K.A."/>
            <person name="Tallon L."/>
            <person name="Das S.P."/>
            <person name="Daugherty S."/>
            <person name="Mongodin E.F."/>
        </authorList>
    </citation>
    <scope>NUCLEOTIDE SEQUENCE [LARGE SCALE GENOMIC DNA]</scope>
    <source>
        <strain evidence="10">3988T(B)14</strain>
    </source>
</reference>
<comment type="caution">
    <text evidence="9">The sequence shown here is derived from an EMBL/GenBank/DDBJ whole genome shotgun (WGS) entry which is preliminary data.</text>
</comment>
<dbReference type="SUPFAM" id="SSF53649">
    <property type="entry name" value="Alkaline phosphatase-like"/>
    <property type="match status" value="1"/>
</dbReference>
<dbReference type="InterPro" id="IPR024607">
    <property type="entry name" value="Sulfatase_CS"/>
</dbReference>
<dbReference type="GO" id="GO:0004065">
    <property type="term" value="F:arylsulfatase activity"/>
    <property type="evidence" value="ECO:0007669"/>
    <property type="project" value="TreeGrafter"/>
</dbReference>
<dbReference type="PANTHER" id="PTHR42693:SF53">
    <property type="entry name" value="ENDO-4-O-SULFATASE"/>
    <property type="match status" value="1"/>
</dbReference>
<comment type="similarity">
    <text evidence="1">Belongs to the sulfatase family.</text>
</comment>
<feature type="signal peptide" evidence="7">
    <location>
        <begin position="1"/>
        <end position="25"/>
    </location>
</feature>
<dbReference type="Proteomes" id="UP000020529">
    <property type="component" value="Unassembled WGS sequence"/>
</dbReference>
<evidence type="ECO:0000313" key="10">
    <source>
        <dbReference type="Proteomes" id="UP000020529"/>
    </source>
</evidence>
<feature type="domain" description="Sulfatase N-terminal" evidence="8">
    <location>
        <begin position="51"/>
        <end position="401"/>
    </location>
</feature>
<dbReference type="NCBIfam" id="NF010322">
    <property type="entry name" value="PRK13759.1"/>
    <property type="match status" value="1"/>
</dbReference>
<sequence length="526" mass="59402">MKRRDFLKCSLAVGAGLAASPSTYAFNGESKETGNDSSKLSKAPATKGGKPHIIFIMSDQHRGDALHCMGNKAVISPNIDKLAQEGSLFVCGYSSAPSSTPARAGLLTGMSPWHHGMLGYGKVASKYKYEMPQMLRDLGYYTFGIGKMHWFPQKALHGFHATLVDESGRSETRDFISDYREWFQLQAPGKNPDLTGIGWNNHNAGTYKLEERLHPTAWTGQTACELIRNYDSDQPLFLKVSFARPHSPYDPPKRYLDMYEKVDIPVPFVGDWCGKYAERKDPERVSKDAAFANLGEEYAVNSRRHYYANVTFIDDQIGQIIQTLKEKGMYENAIICYTADHGDMLGDHYHWRKTYAYEGSAKIPYIIKWPSAMTTQAIRGKRIEQPVELRDFLPTFIELAGGTVPDDMDGKSLVALASGNKNGWRKYIDLEHATCYSADNYWCALTDGKMKYIWFIHTGEEQLFDLSSDPGEQKNLSGNSRYADRLVEMRKAMVDHLQERGTEFVKDGKLAVRDQTLLYSPNYPKD</sequence>
<evidence type="ECO:0000313" key="9">
    <source>
        <dbReference type="EMBL" id="EXY76154.1"/>
    </source>
</evidence>
<feature type="modified residue" description="3-oxoalanine (Ser)" evidence="5">
    <location>
        <position position="99"/>
    </location>
</feature>
<dbReference type="PROSITE" id="PS00523">
    <property type="entry name" value="SULFATASE_1"/>
    <property type="match status" value="1"/>
</dbReference>